<dbReference type="EMBL" id="JBHSCO010000002">
    <property type="protein sequence ID" value="MFC4390734.1"/>
    <property type="molecule type" value="Genomic_DNA"/>
</dbReference>
<organism evidence="1 2">
    <name type="scientific">Flavobacterium quisquiliarum</name>
    <dbReference type="NCBI Taxonomy" id="1834436"/>
    <lineage>
        <taxon>Bacteria</taxon>
        <taxon>Pseudomonadati</taxon>
        <taxon>Bacteroidota</taxon>
        <taxon>Flavobacteriia</taxon>
        <taxon>Flavobacteriales</taxon>
        <taxon>Flavobacteriaceae</taxon>
        <taxon>Flavobacterium</taxon>
    </lineage>
</organism>
<gene>
    <name evidence="1" type="ORF">ACFOY0_07000</name>
</gene>
<dbReference type="PROSITE" id="PS51257">
    <property type="entry name" value="PROKAR_LIPOPROTEIN"/>
    <property type="match status" value="1"/>
</dbReference>
<reference evidence="2" key="1">
    <citation type="journal article" date="2019" name="Int. J. Syst. Evol. Microbiol.">
        <title>The Global Catalogue of Microorganisms (GCM) 10K type strain sequencing project: providing services to taxonomists for standard genome sequencing and annotation.</title>
        <authorList>
            <consortium name="The Broad Institute Genomics Platform"/>
            <consortium name="The Broad Institute Genome Sequencing Center for Infectious Disease"/>
            <person name="Wu L."/>
            <person name="Ma J."/>
        </authorList>
    </citation>
    <scope>NUCLEOTIDE SEQUENCE [LARGE SCALE GENOMIC DNA]</scope>
    <source>
        <strain evidence="2">CGMCC 1.15345</strain>
    </source>
</reference>
<name>A0ABV8W1X8_9FLAO</name>
<evidence type="ECO:0000313" key="2">
    <source>
        <dbReference type="Proteomes" id="UP001595719"/>
    </source>
</evidence>
<keyword evidence="2" id="KW-1185">Reference proteome</keyword>
<sequence>MSKILTLSIITFLLFSCSSDNSDVQKEEKLDAELAKGPNSSKINLAIGINNNADLSLVFKTLNELKFDIRQMHGFLYLSNTPKSDIPDLIDLLNTKPYINTGAWQATNSSVFYHAEEGKTYIVCSFFEMNESNQKDFLDLISSLKLNQKEKGNLSLSIPEGTQTYWKTELKKYSFVKWTETFDQVCIRYEQRPVISADVPAIGNVNKIIPIKIKFNVLNGCGSFDSLTETNLGNTKTISIKAKYEGCFCTQNIPIIETTYNFTPTKTGIYRFKFSKENGESLTYSINIQ</sequence>
<evidence type="ECO:0000313" key="1">
    <source>
        <dbReference type="EMBL" id="MFC4390734.1"/>
    </source>
</evidence>
<dbReference type="Proteomes" id="UP001595719">
    <property type="component" value="Unassembled WGS sequence"/>
</dbReference>
<accession>A0ABV8W1X8</accession>
<dbReference type="RefSeq" id="WP_179005435.1">
    <property type="nucleotide sequence ID" value="NZ_JBHSCO010000002.1"/>
</dbReference>
<proteinExistence type="predicted"/>
<protein>
    <submittedName>
        <fullName evidence="1">Uncharacterized protein</fullName>
    </submittedName>
</protein>
<comment type="caution">
    <text evidence="1">The sequence shown here is derived from an EMBL/GenBank/DDBJ whole genome shotgun (WGS) entry which is preliminary data.</text>
</comment>